<sequence>MLLLCALIHLLAVTVSNGLRILYLDVPQSVGSRQEVRLGCRYDLEKDSLYSVKWYKDDLEFFRFVPKENPQRQFFPLDGINVDFTRSNKDVVLIEDVQMATGGMYRCEVSADAPSFRTVSTEKMMVVKADTGGGVRRHCENNTVLILFLLILLFGIGITRIN</sequence>
<feature type="chain" id="PRO_5045901362" evidence="2">
    <location>
        <begin position="19"/>
        <end position="162"/>
    </location>
</feature>
<dbReference type="InterPro" id="IPR013106">
    <property type="entry name" value="Ig_V-set"/>
</dbReference>
<organism evidence="4 5">
    <name type="scientific">Limulus polyphemus</name>
    <name type="common">Atlantic horseshoe crab</name>
    <dbReference type="NCBI Taxonomy" id="6850"/>
    <lineage>
        <taxon>Eukaryota</taxon>
        <taxon>Metazoa</taxon>
        <taxon>Ecdysozoa</taxon>
        <taxon>Arthropoda</taxon>
        <taxon>Chelicerata</taxon>
        <taxon>Merostomata</taxon>
        <taxon>Xiphosura</taxon>
        <taxon>Limulidae</taxon>
        <taxon>Limulus</taxon>
    </lineage>
</organism>
<dbReference type="PANTHER" id="PTHR21261:SF15">
    <property type="entry name" value="BEATEN PATH IIIA, ISOFORM D-RELATED"/>
    <property type="match status" value="1"/>
</dbReference>
<dbReference type="GeneID" id="106471062"/>
<evidence type="ECO:0000313" key="4">
    <source>
        <dbReference type="Proteomes" id="UP000694941"/>
    </source>
</evidence>
<dbReference type="PANTHER" id="PTHR21261">
    <property type="entry name" value="BEAT PROTEIN"/>
    <property type="match status" value="1"/>
</dbReference>
<dbReference type="Proteomes" id="UP000694941">
    <property type="component" value="Unplaced"/>
</dbReference>
<dbReference type="Pfam" id="PF07686">
    <property type="entry name" value="V-set"/>
    <property type="match status" value="1"/>
</dbReference>
<dbReference type="InterPro" id="IPR036179">
    <property type="entry name" value="Ig-like_dom_sf"/>
</dbReference>
<keyword evidence="1" id="KW-0812">Transmembrane</keyword>
<dbReference type="InterPro" id="IPR013783">
    <property type="entry name" value="Ig-like_fold"/>
</dbReference>
<feature type="transmembrane region" description="Helical" evidence="1">
    <location>
        <begin position="144"/>
        <end position="161"/>
    </location>
</feature>
<name>A0ABM1THN9_LIMPO</name>
<evidence type="ECO:0000256" key="2">
    <source>
        <dbReference type="SAM" id="SignalP"/>
    </source>
</evidence>
<dbReference type="InterPro" id="IPR007110">
    <property type="entry name" value="Ig-like_dom"/>
</dbReference>
<evidence type="ECO:0000313" key="5">
    <source>
        <dbReference type="RefSeq" id="XP_022255395.1"/>
    </source>
</evidence>
<dbReference type="SUPFAM" id="SSF48726">
    <property type="entry name" value="Immunoglobulin"/>
    <property type="match status" value="1"/>
</dbReference>
<keyword evidence="1" id="KW-1133">Transmembrane helix</keyword>
<feature type="domain" description="Ig-like" evidence="3">
    <location>
        <begin position="31"/>
        <end position="120"/>
    </location>
</feature>
<dbReference type="Gene3D" id="2.60.40.10">
    <property type="entry name" value="Immunoglobulins"/>
    <property type="match status" value="1"/>
</dbReference>
<reference evidence="5" key="1">
    <citation type="submission" date="2025-08" db="UniProtKB">
        <authorList>
            <consortium name="RefSeq"/>
        </authorList>
    </citation>
    <scope>IDENTIFICATION</scope>
    <source>
        <tissue evidence="5">Muscle</tissue>
    </source>
</reference>
<gene>
    <name evidence="5" type="primary">LOC106471062</name>
</gene>
<evidence type="ECO:0000259" key="3">
    <source>
        <dbReference type="PROSITE" id="PS50835"/>
    </source>
</evidence>
<accession>A0ABM1THN9</accession>
<feature type="signal peptide" evidence="2">
    <location>
        <begin position="1"/>
        <end position="18"/>
    </location>
</feature>
<dbReference type="PROSITE" id="PS50835">
    <property type="entry name" value="IG_LIKE"/>
    <property type="match status" value="1"/>
</dbReference>
<proteinExistence type="predicted"/>
<keyword evidence="1" id="KW-0472">Membrane</keyword>
<evidence type="ECO:0000256" key="1">
    <source>
        <dbReference type="SAM" id="Phobius"/>
    </source>
</evidence>
<keyword evidence="4" id="KW-1185">Reference proteome</keyword>
<keyword evidence="2" id="KW-0732">Signal</keyword>
<dbReference type="RefSeq" id="XP_022255395.1">
    <property type="nucleotide sequence ID" value="XM_022399687.1"/>
</dbReference>
<protein>
    <submittedName>
        <fullName evidence="5">Uncharacterized protein LOC106471062</fullName>
    </submittedName>
</protein>